<reference evidence="1" key="1">
    <citation type="submission" date="2022-05" db="EMBL/GenBank/DDBJ databases">
        <title>Schlegelella sp. nov., isolated from mangrove soil.</title>
        <authorList>
            <person name="Liu Y."/>
            <person name="Ge X."/>
            <person name="Liu W."/>
        </authorList>
    </citation>
    <scope>NUCLEOTIDE SEQUENCE</scope>
    <source>
        <strain evidence="1">S2-27</strain>
    </source>
</reference>
<proteinExistence type="predicted"/>
<keyword evidence="2" id="KW-1185">Reference proteome</keyword>
<evidence type="ECO:0000313" key="2">
    <source>
        <dbReference type="Proteomes" id="UP001165541"/>
    </source>
</evidence>
<accession>A0ABT0YQM0</accession>
<name>A0ABT0YQM0_9BURK</name>
<evidence type="ECO:0008006" key="3">
    <source>
        <dbReference type="Google" id="ProtNLM"/>
    </source>
</evidence>
<dbReference type="RefSeq" id="WP_251778490.1">
    <property type="nucleotide sequence ID" value="NZ_JAMKFE010000006.1"/>
</dbReference>
<sequence>MNVDTEVYARISEIEGMVEVARAACDEPGIPPPVADGVQRLTECAHRLRSVHLLGGGNAQLSRTLDELERISRDALELAGNDPLAQHAMAATLEDAHAEIRDLHRQVHGA</sequence>
<organism evidence="1 2">
    <name type="scientific">Caldimonas mangrovi</name>
    <dbReference type="NCBI Taxonomy" id="2944811"/>
    <lineage>
        <taxon>Bacteria</taxon>
        <taxon>Pseudomonadati</taxon>
        <taxon>Pseudomonadota</taxon>
        <taxon>Betaproteobacteria</taxon>
        <taxon>Burkholderiales</taxon>
        <taxon>Sphaerotilaceae</taxon>
        <taxon>Caldimonas</taxon>
    </lineage>
</organism>
<dbReference type="EMBL" id="JAMKFE010000006">
    <property type="protein sequence ID" value="MCM5680133.1"/>
    <property type="molecule type" value="Genomic_DNA"/>
</dbReference>
<gene>
    <name evidence="1" type="ORF">M8A51_11370</name>
</gene>
<comment type="caution">
    <text evidence="1">The sequence shown here is derived from an EMBL/GenBank/DDBJ whole genome shotgun (WGS) entry which is preliminary data.</text>
</comment>
<protein>
    <recommendedName>
        <fullName evidence="3">HPt domain-containing protein</fullName>
    </recommendedName>
</protein>
<dbReference type="Proteomes" id="UP001165541">
    <property type="component" value="Unassembled WGS sequence"/>
</dbReference>
<evidence type="ECO:0000313" key="1">
    <source>
        <dbReference type="EMBL" id="MCM5680133.1"/>
    </source>
</evidence>